<gene>
    <name evidence="12" type="primary">folP</name>
    <name evidence="12" type="ORF">ACH4WX_22830</name>
</gene>
<comment type="cofactor">
    <cofactor evidence="2 10">
        <name>Mg(2+)</name>
        <dbReference type="ChEBI" id="CHEBI:18420"/>
    </cofactor>
</comment>
<evidence type="ECO:0000313" key="13">
    <source>
        <dbReference type="Proteomes" id="UP001611263"/>
    </source>
</evidence>
<keyword evidence="13" id="KW-1185">Reference proteome</keyword>
<evidence type="ECO:0000256" key="4">
    <source>
        <dbReference type="ARBA" id="ARBA00009503"/>
    </source>
</evidence>
<dbReference type="PROSITE" id="PS00792">
    <property type="entry name" value="DHPS_1"/>
    <property type="match status" value="1"/>
</dbReference>
<dbReference type="NCBIfam" id="TIGR01496">
    <property type="entry name" value="DHPS"/>
    <property type="match status" value="1"/>
</dbReference>
<sequence length="262" mass="27532">MARTRIMGVLNLTPDSFYDGGRYAHPREAIRHGHQMLAEGADINDIGGESTRPGAVEVPAEVECERVCAVVEALSRDCLVSIDTRHAQVARAAVHAGARLINDISASLAPVAAGLGVGWVAMHMRGTPETMQVAPHYEDVVAEVTHQLLYYAETAERLGVPEVFIDPGLGFGKTTAHNLALVEAIDVLAGTGYPVLVGASRKSFIGEVLGITDPGQRLAGSLAVAVAAVARGAAVIRTHDVAPTRQAILIAEAVDTPALSRR</sequence>
<dbReference type="CDD" id="cd00739">
    <property type="entry name" value="DHPS"/>
    <property type="match status" value="1"/>
</dbReference>
<accession>A0ABW7TR93</accession>
<evidence type="ECO:0000256" key="3">
    <source>
        <dbReference type="ARBA" id="ARBA00004763"/>
    </source>
</evidence>
<comment type="similarity">
    <text evidence="4 10">Belongs to the DHPS family.</text>
</comment>
<evidence type="ECO:0000256" key="2">
    <source>
        <dbReference type="ARBA" id="ARBA00001946"/>
    </source>
</evidence>
<dbReference type="InterPro" id="IPR000489">
    <property type="entry name" value="Pterin-binding_dom"/>
</dbReference>
<dbReference type="GO" id="GO:0004156">
    <property type="term" value="F:dihydropteroate synthase activity"/>
    <property type="evidence" value="ECO:0007669"/>
    <property type="project" value="UniProtKB-EC"/>
</dbReference>
<proteinExistence type="inferred from homology"/>
<dbReference type="RefSeq" id="WP_033243152.1">
    <property type="nucleotide sequence ID" value="NZ_JBIRUQ010000005.1"/>
</dbReference>
<evidence type="ECO:0000313" key="12">
    <source>
        <dbReference type="EMBL" id="MFI1463562.1"/>
    </source>
</evidence>
<evidence type="ECO:0000256" key="8">
    <source>
        <dbReference type="ARBA" id="ARBA00022842"/>
    </source>
</evidence>
<dbReference type="PANTHER" id="PTHR20941:SF1">
    <property type="entry name" value="FOLIC ACID SYNTHESIS PROTEIN FOL1"/>
    <property type="match status" value="1"/>
</dbReference>
<comment type="function">
    <text evidence="10">Catalyzes the condensation of para-aminobenzoate (pABA) with 6-hydroxymethyl-7,8-dihydropterin diphosphate (DHPt-PP) to form 7,8-dihydropteroate (H2Pte), the immediate precursor of folate derivatives.</text>
</comment>
<dbReference type="InterPro" id="IPR006390">
    <property type="entry name" value="DHP_synth_dom"/>
</dbReference>
<dbReference type="PROSITE" id="PS50972">
    <property type="entry name" value="PTERIN_BINDING"/>
    <property type="match status" value="1"/>
</dbReference>
<dbReference type="GeneID" id="93506582"/>
<evidence type="ECO:0000256" key="9">
    <source>
        <dbReference type="ARBA" id="ARBA00022909"/>
    </source>
</evidence>
<comment type="pathway">
    <text evidence="3 10">Cofactor biosynthesis; tetrahydrofolate biosynthesis; 7,8-dihydrofolate from 2-amino-4-hydroxy-6-hydroxymethyl-7,8-dihydropteridine diphosphate and 4-aminobenzoate: step 1/2.</text>
</comment>
<dbReference type="InterPro" id="IPR045031">
    <property type="entry name" value="DHP_synth-like"/>
</dbReference>
<dbReference type="Gene3D" id="3.20.20.20">
    <property type="entry name" value="Dihydropteroate synthase-like"/>
    <property type="match status" value="1"/>
</dbReference>
<evidence type="ECO:0000256" key="10">
    <source>
        <dbReference type="RuleBase" id="RU361205"/>
    </source>
</evidence>
<evidence type="ECO:0000256" key="7">
    <source>
        <dbReference type="ARBA" id="ARBA00022723"/>
    </source>
</evidence>
<dbReference type="Pfam" id="PF00809">
    <property type="entry name" value="Pterin_bind"/>
    <property type="match status" value="1"/>
</dbReference>
<dbReference type="PANTHER" id="PTHR20941">
    <property type="entry name" value="FOLATE SYNTHESIS PROTEINS"/>
    <property type="match status" value="1"/>
</dbReference>
<feature type="domain" description="Pterin-binding" evidence="11">
    <location>
        <begin position="4"/>
        <end position="249"/>
    </location>
</feature>
<dbReference type="InterPro" id="IPR011005">
    <property type="entry name" value="Dihydropteroate_synth-like_sf"/>
</dbReference>
<comment type="catalytic activity">
    <reaction evidence="1">
        <text>(7,8-dihydropterin-6-yl)methyl diphosphate + 4-aminobenzoate = 7,8-dihydropteroate + diphosphate</text>
        <dbReference type="Rhea" id="RHEA:19949"/>
        <dbReference type="ChEBI" id="CHEBI:17836"/>
        <dbReference type="ChEBI" id="CHEBI:17839"/>
        <dbReference type="ChEBI" id="CHEBI:33019"/>
        <dbReference type="ChEBI" id="CHEBI:72950"/>
        <dbReference type="EC" id="2.5.1.15"/>
    </reaction>
</comment>
<organism evidence="12 13">
    <name type="scientific">Nocardia carnea</name>
    <dbReference type="NCBI Taxonomy" id="37328"/>
    <lineage>
        <taxon>Bacteria</taxon>
        <taxon>Bacillati</taxon>
        <taxon>Actinomycetota</taxon>
        <taxon>Actinomycetes</taxon>
        <taxon>Mycobacteriales</taxon>
        <taxon>Nocardiaceae</taxon>
        <taxon>Nocardia</taxon>
    </lineage>
</organism>
<dbReference type="Proteomes" id="UP001611263">
    <property type="component" value="Unassembled WGS sequence"/>
</dbReference>
<keyword evidence="7 10" id="KW-0479">Metal-binding</keyword>
<reference evidence="12 13" key="1">
    <citation type="submission" date="2024-10" db="EMBL/GenBank/DDBJ databases">
        <title>The Natural Products Discovery Center: Release of the First 8490 Sequenced Strains for Exploring Actinobacteria Biosynthetic Diversity.</title>
        <authorList>
            <person name="Kalkreuter E."/>
            <person name="Kautsar S.A."/>
            <person name="Yang D."/>
            <person name="Bader C.D."/>
            <person name="Teijaro C.N."/>
            <person name="Fluegel L."/>
            <person name="Davis C.M."/>
            <person name="Simpson J.R."/>
            <person name="Lauterbach L."/>
            <person name="Steele A.D."/>
            <person name="Gui C."/>
            <person name="Meng S."/>
            <person name="Li G."/>
            <person name="Viehrig K."/>
            <person name="Ye F."/>
            <person name="Su P."/>
            <person name="Kiefer A.F."/>
            <person name="Nichols A."/>
            <person name="Cepeda A.J."/>
            <person name="Yan W."/>
            <person name="Fan B."/>
            <person name="Jiang Y."/>
            <person name="Adhikari A."/>
            <person name="Zheng C.-J."/>
            <person name="Schuster L."/>
            <person name="Cowan T.M."/>
            <person name="Smanski M.J."/>
            <person name="Chevrette M.G."/>
            <person name="De Carvalho L.P.S."/>
            <person name="Shen B."/>
        </authorList>
    </citation>
    <scope>NUCLEOTIDE SEQUENCE [LARGE SCALE GENOMIC DNA]</scope>
    <source>
        <strain evidence="12 13">NPDC020568</strain>
    </source>
</reference>
<comment type="caution">
    <text evidence="12">The sequence shown here is derived from an EMBL/GenBank/DDBJ whole genome shotgun (WGS) entry which is preliminary data.</text>
</comment>
<protein>
    <recommendedName>
        <fullName evidence="5 10">Dihydropteroate synthase</fullName>
        <shortName evidence="10">DHPS</shortName>
        <ecNumber evidence="5 10">2.5.1.15</ecNumber>
    </recommendedName>
    <alternativeName>
        <fullName evidence="10">Dihydropteroate pyrophosphorylase</fullName>
    </alternativeName>
</protein>
<evidence type="ECO:0000256" key="1">
    <source>
        <dbReference type="ARBA" id="ARBA00000012"/>
    </source>
</evidence>
<dbReference type="SUPFAM" id="SSF51717">
    <property type="entry name" value="Dihydropteroate synthetase-like"/>
    <property type="match status" value="1"/>
</dbReference>
<name>A0ABW7TR93_9NOCA</name>
<dbReference type="EC" id="2.5.1.15" evidence="5 10"/>
<evidence type="ECO:0000256" key="5">
    <source>
        <dbReference type="ARBA" id="ARBA00012458"/>
    </source>
</evidence>
<keyword evidence="6 10" id="KW-0808">Transferase</keyword>
<evidence type="ECO:0000256" key="6">
    <source>
        <dbReference type="ARBA" id="ARBA00022679"/>
    </source>
</evidence>
<keyword evidence="8 10" id="KW-0460">Magnesium</keyword>
<keyword evidence="9 10" id="KW-0289">Folate biosynthesis</keyword>
<dbReference type="EMBL" id="JBIRUQ010000005">
    <property type="protein sequence ID" value="MFI1463562.1"/>
    <property type="molecule type" value="Genomic_DNA"/>
</dbReference>
<evidence type="ECO:0000259" key="11">
    <source>
        <dbReference type="PROSITE" id="PS50972"/>
    </source>
</evidence>